<evidence type="ECO:0000256" key="1">
    <source>
        <dbReference type="ARBA" id="ARBA00004685"/>
    </source>
</evidence>
<dbReference type="OrthoDB" id="3687641at2759"/>
<dbReference type="Proteomes" id="UP000294933">
    <property type="component" value="Unassembled WGS sequence"/>
</dbReference>
<dbReference type="GO" id="GO:0016491">
    <property type="term" value="F:oxidoreductase activity"/>
    <property type="evidence" value="ECO:0007669"/>
    <property type="project" value="UniProtKB-KW"/>
</dbReference>
<dbReference type="AlphaFoldDB" id="A0A4R5XFR3"/>
<dbReference type="PANTHER" id="PTHR33365:SF11">
    <property type="entry name" value="TAT PATHWAY SIGNAL SEQUENCE"/>
    <property type="match status" value="1"/>
</dbReference>
<name>A0A4R5XFR3_9AGAM</name>
<reference evidence="5 6" key="1">
    <citation type="submission" date="2018-06" db="EMBL/GenBank/DDBJ databases">
        <title>A transcriptomic atlas of mushroom development highlights an independent origin of complex multicellularity.</title>
        <authorList>
            <consortium name="DOE Joint Genome Institute"/>
            <person name="Krizsan K."/>
            <person name="Almasi E."/>
            <person name="Merenyi Z."/>
            <person name="Sahu N."/>
            <person name="Viragh M."/>
            <person name="Koszo T."/>
            <person name="Mondo S."/>
            <person name="Kiss B."/>
            <person name="Balint B."/>
            <person name="Kues U."/>
            <person name="Barry K."/>
            <person name="Hegedus J.C."/>
            <person name="Henrissat B."/>
            <person name="Johnson J."/>
            <person name="Lipzen A."/>
            <person name="Ohm R."/>
            <person name="Nagy I."/>
            <person name="Pangilinan J."/>
            <person name="Yan J."/>
            <person name="Xiong Y."/>
            <person name="Grigoriev I.V."/>
            <person name="Hibbett D.S."/>
            <person name="Nagy L.G."/>
        </authorList>
    </citation>
    <scope>NUCLEOTIDE SEQUENCE [LARGE SCALE GENOMIC DNA]</scope>
    <source>
        <strain evidence="5 6">SZMC22713</strain>
    </source>
</reference>
<dbReference type="PANTHER" id="PTHR33365">
    <property type="entry name" value="YALI0B05434P"/>
    <property type="match status" value="1"/>
</dbReference>
<evidence type="ECO:0000256" key="2">
    <source>
        <dbReference type="ARBA" id="ARBA00023002"/>
    </source>
</evidence>
<comment type="pathway">
    <text evidence="1">Mycotoxin biosynthesis.</text>
</comment>
<gene>
    <name evidence="5" type="ORF">BD410DRAFT_780517</name>
</gene>
<dbReference type="VEuPathDB" id="FungiDB:BD410DRAFT_780517"/>
<evidence type="ECO:0000313" key="6">
    <source>
        <dbReference type="Proteomes" id="UP000294933"/>
    </source>
</evidence>
<dbReference type="STRING" id="50990.A0A4R5XFR3"/>
<evidence type="ECO:0000256" key="3">
    <source>
        <dbReference type="ARBA" id="ARBA00035112"/>
    </source>
</evidence>
<keyword evidence="4" id="KW-1133">Transmembrane helix</keyword>
<dbReference type="Pfam" id="PF11807">
    <property type="entry name" value="UstYa"/>
    <property type="match status" value="1"/>
</dbReference>
<keyword evidence="4" id="KW-0812">Transmembrane</keyword>
<organism evidence="5 6">
    <name type="scientific">Rickenella mellea</name>
    <dbReference type="NCBI Taxonomy" id="50990"/>
    <lineage>
        <taxon>Eukaryota</taxon>
        <taxon>Fungi</taxon>
        <taxon>Dikarya</taxon>
        <taxon>Basidiomycota</taxon>
        <taxon>Agaricomycotina</taxon>
        <taxon>Agaricomycetes</taxon>
        <taxon>Hymenochaetales</taxon>
        <taxon>Rickenellaceae</taxon>
        <taxon>Rickenella</taxon>
    </lineage>
</organism>
<comment type="similarity">
    <text evidence="3">Belongs to the ustYa family.</text>
</comment>
<feature type="transmembrane region" description="Helical" evidence="4">
    <location>
        <begin position="12"/>
        <end position="30"/>
    </location>
</feature>
<accession>A0A4R5XFR3</accession>
<dbReference type="InterPro" id="IPR021765">
    <property type="entry name" value="UstYa-like"/>
</dbReference>
<sequence length="192" mass="21431">MSSNSRRWTRVPAILTAVAGVVAIMTVLFLTGGRKGGVVNVDGYWEGQLPSKWEIGHLGHVQMSVEDTHQYELDTDEGADHWAKLAPKNGVIHLDNNSTATISMFHQLRCLNVLRVALVQASRTKAPPGPRVRHCLNYIRQMILCRSDLRLENVRDPVIHAVDLTSLHTCQDWRKVYSAVEQNHASHAQSAP</sequence>
<dbReference type="GO" id="GO:0043386">
    <property type="term" value="P:mycotoxin biosynthetic process"/>
    <property type="evidence" value="ECO:0007669"/>
    <property type="project" value="InterPro"/>
</dbReference>
<proteinExistence type="inferred from homology"/>
<evidence type="ECO:0000313" key="5">
    <source>
        <dbReference type="EMBL" id="TDL30000.1"/>
    </source>
</evidence>
<protein>
    <submittedName>
        <fullName evidence="5">Uncharacterized protein</fullName>
    </submittedName>
</protein>
<evidence type="ECO:0000256" key="4">
    <source>
        <dbReference type="SAM" id="Phobius"/>
    </source>
</evidence>
<keyword evidence="2" id="KW-0560">Oxidoreductase</keyword>
<keyword evidence="6" id="KW-1185">Reference proteome</keyword>
<dbReference type="EMBL" id="ML170156">
    <property type="protein sequence ID" value="TDL30000.1"/>
    <property type="molecule type" value="Genomic_DNA"/>
</dbReference>
<keyword evidence="4" id="KW-0472">Membrane</keyword>